<sequence length="502" mass="53482">MVHGLTWTIPSYLKGTNGFPSEVEVISRSTLMLGAMANAPGVVNHSSVANNSKARYGYHISVLNQLNSSLTCKQPSLVETRLPPCFQLNDFTFSVVTSVFNLGGLLGSSQANVFMESYGRKGTARISIFLTVLGSAIMGLSGSVASLGVGRFLVGVGSGIGICLAPLYIAEIAPKNITSTVGVLTQLGIVLGIFLTQLLGVYFSSPDAGPNAWRFVLFFSFAVALIQLLVTGAMVESPPYLRSKSLRAGDDARAIERRLWVGIGNGDSRPLLEEHDPEAHPAVPHANSAALSAWQVLSKAPADVRVPLLIICCAMVGQQFSGINAVLYYSNNILSQALPELGKYVSLGITIVNVFMTIPPIFLIERLGRKKLLFLSVAGAIISLTVLGFALNHAGAAASAGPTAWTTVSSVFIVFFVMSFAIGLGPVPFVMISEVAPFYAVSALSTIALTLNWLTNFSVSLLFLPLRNALAGQDPGKVGRVFWVFAVILALVMSVVWRKWKV</sequence>
<evidence type="ECO:0000256" key="8">
    <source>
        <dbReference type="SAM" id="Phobius"/>
    </source>
</evidence>
<dbReference type="PRINTS" id="PR00171">
    <property type="entry name" value="SUGRTRNSPORT"/>
</dbReference>
<feature type="transmembrane region" description="Helical" evidence="8">
    <location>
        <begin position="478"/>
        <end position="497"/>
    </location>
</feature>
<dbReference type="PANTHER" id="PTHR23503">
    <property type="entry name" value="SOLUTE CARRIER FAMILY 2"/>
    <property type="match status" value="1"/>
</dbReference>
<dbReference type="Pfam" id="PF00083">
    <property type="entry name" value="Sugar_tr"/>
    <property type="match status" value="1"/>
</dbReference>
<dbReference type="GO" id="GO:0016020">
    <property type="term" value="C:membrane"/>
    <property type="evidence" value="ECO:0007669"/>
    <property type="project" value="UniProtKB-SubCell"/>
</dbReference>
<name>A0A6A4IDY5_9AGAR</name>
<accession>A0A6A4IDY5</accession>
<feature type="transmembrane region" description="Helical" evidence="8">
    <location>
        <begin position="438"/>
        <end position="466"/>
    </location>
</feature>
<keyword evidence="11" id="KW-1185">Reference proteome</keyword>
<evidence type="ECO:0000256" key="3">
    <source>
        <dbReference type="ARBA" id="ARBA00022448"/>
    </source>
</evidence>
<evidence type="ECO:0000256" key="1">
    <source>
        <dbReference type="ARBA" id="ARBA00004141"/>
    </source>
</evidence>
<dbReference type="GO" id="GO:0015149">
    <property type="term" value="F:hexose transmembrane transporter activity"/>
    <property type="evidence" value="ECO:0007669"/>
    <property type="project" value="TreeGrafter"/>
</dbReference>
<dbReference type="AlphaFoldDB" id="A0A6A4IDY5"/>
<feature type="transmembrane region" description="Helical" evidence="8">
    <location>
        <begin position="126"/>
        <end position="146"/>
    </location>
</feature>
<dbReference type="Gene3D" id="1.20.1250.20">
    <property type="entry name" value="MFS general substrate transporter like domains"/>
    <property type="match status" value="1"/>
</dbReference>
<dbReference type="PROSITE" id="PS50850">
    <property type="entry name" value="MFS"/>
    <property type="match status" value="1"/>
</dbReference>
<dbReference type="PANTHER" id="PTHR23503:SF8">
    <property type="entry name" value="FACILITATED GLUCOSE TRANSPORTER PROTEIN 1"/>
    <property type="match status" value="1"/>
</dbReference>
<evidence type="ECO:0000313" key="10">
    <source>
        <dbReference type="EMBL" id="KAE9407024.1"/>
    </source>
</evidence>
<feature type="transmembrane region" description="Helical" evidence="8">
    <location>
        <begin position="411"/>
        <end position="431"/>
    </location>
</feature>
<organism evidence="10 11">
    <name type="scientific">Gymnopus androsaceus JB14</name>
    <dbReference type="NCBI Taxonomy" id="1447944"/>
    <lineage>
        <taxon>Eukaryota</taxon>
        <taxon>Fungi</taxon>
        <taxon>Dikarya</taxon>
        <taxon>Basidiomycota</taxon>
        <taxon>Agaricomycotina</taxon>
        <taxon>Agaricomycetes</taxon>
        <taxon>Agaricomycetidae</taxon>
        <taxon>Agaricales</taxon>
        <taxon>Marasmiineae</taxon>
        <taxon>Omphalotaceae</taxon>
        <taxon>Gymnopus</taxon>
    </lineage>
</organism>
<reference evidence="10" key="1">
    <citation type="journal article" date="2019" name="Environ. Microbiol.">
        <title>Fungal ecological strategies reflected in gene transcription - a case study of two litter decomposers.</title>
        <authorList>
            <person name="Barbi F."/>
            <person name="Kohler A."/>
            <person name="Barry K."/>
            <person name="Baskaran P."/>
            <person name="Daum C."/>
            <person name="Fauchery L."/>
            <person name="Ihrmark K."/>
            <person name="Kuo A."/>
            <person name="LaButti K."/>
            <person name="Lipzen A."/>
            <person name="Morin E."/>
            <person name="Grigoriev I.V."/>
            <person name="Henrissat B."/>
            <person name="Lindahl B."/>
            <person name="Martin F."/>
        </authorList>
    </citation>
    <scope>NUCLEOTIDE SEQUENCE</scope>
    <source>
        <strain evidence="10">JB14</strain>
    </source>
</reference>
<feature type="transmembrane region" description="Helical" evidence="8">
    <location>
        <begin position="152"/>
        <end position="169"/>
    </location>
</feature>
<evidence type="ECO:0000256" key="7">
    <source>
        <dbReference type="ARBA" id="ARBA00049119"/>
    </source>
</evidence>
<dbReference type="Proteomes" id="UP000799118">
    <property type="component" value="Unassembled WGS sequence"/>
</dbReference>
<feature type="transmembrane region" description="Helical" evidence="8">
    <location>
        <begin position="372"/>
        <end position="391"/>
    </location>
</feature>
<feature type="transmembrane region" description="Helical" evidence="8">
    <location>
        <begin position="91"/>
        <end position="114"/>
    </location>
</feature>
<dbReference type="OrthoDB" id="4540492at2759"/>
<protein>
    <submittedName>
        <fullName evidence="10">General substrate transporter</fullName>
    </submittedName>
</protein>
<proteinExistence type="inferred from homology"/>
<keyword evidence="5 8" id="KW-1133">Transmembrane helix</keyword>
<gene>
    <name evidence="10" type="ORF">BT96DRAFT_914913</name>
</gene>
<comment type="catalytic activity">
    <reaction evidence="7">
        <text>myo-inositol(out) + H(+)(out) = myo-inositol(in) + H(+)(in)</text>
        <dbReference type="Rhea" id="RHEA:60364"/>
        <dbReference type="ChEBI" id="CHEBI:15378"/>
        <dbReference type="ChEBI" id="CHEBI:17268"/>
    </reaction>
</comment>
<dbReference type="InterPro" id="IPR020846">
    <property type="entry name" value="MFS_dom"/>
</dbReference>
<evidence type="ECO:0000313" key="11">
    <source>
        <dbReference type="Proteomes" id="UP000799118"/>
    </source>
</evidence>
<keyword evidence="4 8" id="KW-0812">Transmembrane</keyword>
<feature type="transmembrane region" description="Helical" evidence="8">
    <location>
        <begin position="308"/>
        <end position="329"/>
    </location>
</feature>
<dbReference type="SUPFAM" id="SSF103473">
    <property type="entry name" value="MFS general substrate transporter"/>
    <property type="match status" value="1"/>
</dbReference>
<dbReference type="EMBL" id="ML769398">
    <property type="protein sequence ID" value="KAE9407024.1"/>
    <property type="molecule type" value="Genomic_DNA"/>
</dbReference>
<evidence type="ECO:0000256" key="2">
    <source>
        <dbReference type="ARBA" id="ARBA00010992"/>
    </source>
</evidence>
<comment type="subcellular location">
    <subcellularLocation>
        <location evidence="1">Membrane</location>
        <topology evidence="1">Multi-pass membrane protein</topology>
    </subcellularLocation>
</comment>
<evidence type="ECO:0000256" key="6">
    <source>
        <dbReference type="ARBA" id="ARBA00023136"/>
    </source>
</evidence>
<dbReference type="InterPro" id="IPR003663">
    <property type="entry name" value="Sugar/inositol_transpt"/>
</dbReference>
<feature type="transmembrane region" description="Helical" evidence="8">
    <location>
        <begin position="181"/>
        <end position="203"/>
    </location>
</feature>
<evidence type="ECO:0000256" key="5">
    <source>
        <dbReference type="ARBA" id="ARBA00022989"/>
    </source>
</evidence>
<dbReference type="InterPro" id="IPR005828">
    <property type="entry name" value="MFS_sugar_transport-like"/>
</dbReference>
<evidence type="ECO:0000256" key="4">
    <source>
        <dbReference type="ARBA" id="ARBA00022692"/>
    </source>
</evidence>
<feature type="transmembrane region" description="Helical" evidence="8">
    <location>
        <begin position="341"/>
        <end position="363"/>
    </location>
</feature>
<keyword evidence="3" id="KW-0813">Transport</keyword>
<feature type="domain" description="Major facilitator superfamily (MFS) profile" evidence="9">
    <location>
        <begin position="45"/>
        <end position="502"/>
    </location>
</feature>
<dbReference type="InterPro" id="IPR036259">
    <property type="entry name" value="MFS_trans_sf"/>
</dbReference>
<feature type="transmembrane region" description="Helical" evidence="8">
    <location>
        <begin position="215"/>
        <end position="235"/>
    </location>
</feature>
<comment type="similarity">
    <text evidence="2">Belongs to the major facilitator superfamily. Sugar transporter (TC 2.A.1.1) family.</text>
</comment>
<dbReference type="InterPro" id="IPR045263">
    <property type="entry name" value="GLUT"/>
</dbReference>
<evidence type="ECO:0000259" key="9">
    <source>
        <dbReference type="PROSITE" id="PS50850"/>
    </source>
</evidence>
<keyword evidence="6 8" id="KW-0472">Membrane</keyword>